<feature type="compositionally biased region" description="Basic residues" evidence="1">
    <location>
        <begin position="684"/>
        <end position="694"/>
    </location>
</feature>
<evidence type="ECO:0000313" key="4">
    <source>
        <dbReference type="EMBL" id="ABY83513.1"/>
    </source>
</evidence>
<reference evidence="4" key="1">
    <citation type="journal article" date="2011" name="Acta Biochim. Biophys. Sin.">
        <title>Characterization of the multiple CRISPR loci on Streptomyces linear plasmid pSHK1.</title>
        <authorList>
            <person name="Guo P."/>
            <person name="Cheng Q."/>
            <person name="Xie P."/>
            <person name="Fan Y."/>
            <person name="Jiang W."/>
            <person name="Qin Z."/>
        </authorList>
    </citation>
    <scope>NUCLEOTIDE SEQUENCE</scope>
    <source>
        <strain evidence="4">HK1</strain>
        <plasmid evidence="4">pSHK1</plasmid>
    </source>
</reference>
<accession>B0LU45</accession>
<feature type="transmembrane region" description="Helical" evidence="2">
    <location>
        <begin position="503"/>
        <end position="519"/>
    </location>
</feature>
<keyword evidence="2" id="KW-0812">Transmembrane</keyword>
<feature type="compositionally biased region" description="Pro residues" evidence="1">
    <location>
        <begin position="38"/>
        <end position="55"/>
    </location>
</feature>
<feature type="chain" id="PRO_5002750131" evidence="3">
    <location>
        <begin position="39"/>
        <end position="718"/>
    </location>
</feature>
<feature type="compositionally biased region" description="Basic residues" evidence="1">
    <location>
        <begin position="611"/>
        <end position="620"/>
    </location>
</feature>
<evidence type="ECO:0000256" key="3">
    <source>
        <dbReference type="SAM" id="SignalP"/>
    </source>
</evidence>
<feature type="transmembrane region" description="Helical" evidence="2">
    <location>
        <begin position="150"/>
        <end position="178"/>
    </location>
</feature>
<name>B0LU45_9ACTN</name>
<feature type="transmembrane region" description="Helical" evidence="2">
    <location>
        <begin position="467"/>
        <end position="491"/>
    </location>
</feature>
<feature type="transmembrane region" description="Helical" evidence="2">
    <location>
        <begin position="190"/>
        <end position="210"/>
    </location>
</feature>
<evidence type="ECO:0000256" key="1">
    <source>
        <dbReference type="SAM" id="MobiDB-lite"/>
    </source>
</evidence>
<feature type="compositionally biased region" description="Basic residues" evidence="1">
    <location>
        <begin position="703"/>
        <end position="718"/>
    </location>
</feature>
<feature type="region of interest" description="Disordered" evidence="1">
    <location>
        <begin position="38"/>
        <end position="61"/>
    </location>
</feature>
<proteinExistence type="predicted"/>
<feature type="region of interest" description="Disordered" evidence="1">
    <location>
        <begin position="597"/>
        <end position="718"/>
    </location>
</feature>
<dbReference type="AlphaFoldDB" id="B0LU45"/>
<keyword evidence="2" id="KW-0472">Membrane</keyword>
<keyword evidence="3" id="KW-0732">Signal</keyword>
<geneLocation type="plasmid" evidence="4">
    <name>pSHK1</name>
</geneLocation>
<protein>
    <submittedName>
        <fullName evidence="4">Integral membrane protein</fullName>
    </submittedName>
</protein>
<dbReference type="RefSeq" id="WP_012268457.1">
    <property type="nucleotide sequence ID" value="NC_010311.1"/>
</dbReference>
<gene>
    <name evidence="4" type="ORF">pSHK1.44</name>
</gene>
<feature type="compositionally biased region" description="Low complexity" evidence="1">
    <location>
        <begin position="621"/>
        <end position="645"/>
    </location>
</feature>
<organism evidence="4">
    <name type="scientific">Streptomyces sp. HK1</name>
    <dbReference type="NCBI Taxonomy" id="405041"/>
    <lineage>
        <taxon>Bacteria</taxon>
        <taxon>Bacillati</taxon>
        <taxon>Actinomycetota</taxon>
        <taxon>Actinomycetes</taxon>
        <taxon>Kitasatosporales</taxon>
        <taxon>Streptomycetaceae</taxon>
        <taxon>Streptomyces</taxon>
    </lineage>
</organism>
<feature type="signal peptide" evidence="3">
    <location>
        <begin position="1"/>
        <end position="38"/>
    </location>
</feature>
<keyword evidence="2" id="KW-1133">Transmembrane helix</keyword>
<evidence type="ECO:0000256" key="2">
    <source>
        <dbReference type="SAM" id="Phobius"/>
    </source>
</evidence>
<dbReference type="EMBL" id="EU372836">
    <property type="protein sequence ID" value="ABY83513.1"/>
    <property type="molecule type" value="Genomic_DNA"/>
</dbReference>
<sequence>MTRASYRLLGWARLRAALLTAVLAATLITLFTSLPAHADPPSPSPTPTAPAPATPSTPTEEELAEIQEILDAQAETRSKAEQQAAMEAEAEKLRKALPDEGGVLGVFNVTDANNLPISVYRVKGDTGGFTRWDLGLLNLGTEFLFTVTKWMIAFSCWLIGWALSFGLAKLLLGPVLAVAESLHARVITEMGLPALFLAVCAFVCAARIFFGNRARGIADAVVSLILAALTTTLLASPPQLLLGEETGAVAAARGLSLEIADVILDSSPTAPWADGKDTTTEATSFTVARPLTDALTDAFIVKPAMLLTYGRVFDGECEQLYADYRLRQLVFDRQLATQTARMKKTTHLADYVTPDDTLSAVGDWHIDMAMNVVSGLFGDTPMEDFEDQCIEGDVAAAKEASLDKLGGALFLFIAAGIVTALITRIGASFLTAQVRIAWDAVRAEPCLVAGTVPGIGRTILRDWAAAVLRHLATMVVSVASLALLILVLQAVLDPAQTDWGNELTLRFLAVDIICLAAFVKRKSLAQRTNRAVNNVVSRHGSGPGSGDDDRQIGRAAARGAVRGTFAVAALARGRPGVALSYAMPRTIGSTALMSRLSRKNGGAKAPALSRSQRHAWRKAQRPSTATPPASTTSTPSSTSTTSTAPARRRNRPPHSRTSPSSAKQQRLRTRLHRAKNRAVPPRKPSTHPKNRKPGSKTSTSKATKPRRFGPFRKKKKKP</sequence>
<feature type="compositionally biased region" description="Basic residues" evidence="1">
    <location>
        <begin position="665"/>
        <end position="676"/>
    </location>
</feature>
<keyword evidence="4" id="KW-0614">Plasmid</keyword>
<feature type="transmembrane region" description="Helical" evidence="2">
    <location>
        <begin position="408"/>
        <end position="430"/>
    </location>
</feature>